<keyword evidence="2" id="KW-1185">Reference proteome</keyword>
<dbReference type="AlphaFoldDB" id="A0A940YHP9"/>
<organism evidence="1 2">
    <name type="scientific">Ideonella aquatica</name>
    <dbReference type="NCBI Taxonomy" id="2824119"/>
    <lineage>
        <taxon>Bacteria</taxon>
        <taxon>Pseudomonadati</taxon>
        <taxon>Pseudomonadota</taxon>
        <taxon>Betaproteobacteria</taxon>
        <taxon>Burkholderiales</taxon>
        <taxon>Sphaerotilaceae</taxon>
        <taxon>Ideonella</taxon>
    </lineage>
</organism>
<comment type="caution">
    <text evidence="1">The sequence shown here is derived from an EMBL/GenBank/DDBJ whole genome shotgun (WGS) entry which is preliminary data.</text>
</comment>
<gene>
    <name evidence="1" type="ORF">KAK06_15910</name>
</gene>
<evidence type="ECO:0000313" key="2">
    <source>
        <dbReference type="Proteomes" id="UP000678374"/>
    </source>
</evidence>
<reference evidence="1" key="1">
    <citation type="submission" date="2021-04" db="EMBL/GenBank/DDBJ databases">
        <title>The genome sequence of Ideonella sp. 4Y11.</title>
        <authorList>
            <person name="Liu Y."/>
        </authorList>
    </citation>
    <scope>NUCLEOTIDE SEQUENCE</scope>
    <source>
        <strain evidence="1">4Y11</strain>
    </source>
</reference>
<dbReference type="Proteomes" id="UP000678374">
    <property type="component" value="Unassembled WGS sequence"/>
</dbReference>
<dbReference type="RefSeq" id="WP_210803108.1">
    <property type="nucleotide sequence ID" value="NZ_JAGQDE010000014.1"/>
</dbReference>
<evidence type="ECO:0000313" key="1">
    <source>
        <dbReference type="EMBL" id="MBQ0960438.1"/>
    </source>
</evidence>
<dbReference type="EMBL" id="JAGQDE010000014">
    <property type="protein sequence ID" value="MBQ0960438.1"/>
    <property type="molecule type" value="Genomic_DNA"/>
</dbReference>
<accession>A0A940YHP9</accession>
<protein>
    <recommendedName>
        <fullName evidence="3">Partition protein</fullName>
    </recommendedName>
</protein>
<proteinExistence type="predicted"/>
<evidence type="ECO:0008006" key="3">
    <source>
        <dbReference type="Google" id="ProtNLM"/>
    </source>
</evidence>
<sequence>MSSSKSVCLGEPILRILVATGKAGRLVARGTASGFVLLLRDGDQELTLEARRGNVRYFKKLDTLAGYLRDIGAQHFEVELGDWGDRPETN</sequence>
<name>A0A940YHP9_9BURK</name>